<dbReference type="PANTHER" id="PTHR30353:SF15">
    <property type="entry name" value="INNER MEMBRANE PROTEIN YABI"/>
    <property type="match status" value="1"/>
</dbReference>
<keyword evidence="10" id="KW-1185">Reference proteome</keyword>
<feature type="transmembrane region" description="Helical" evidence="7">
    <location>
        <begin position="126"/>
        <end position="148"/>
    </location>
</feature>
<evidence type="ECO:0000256" key="1">
    <source>
        <dbReference type="ARBA" id="ARBA00004651"/>
    </source>
</evidence>
<evidence type="ECO:0000256" key="6">
    <source>
        <dbReference type="ARBA" id="ARBA00023136"/>
    </source>
</evidence>
<dbReference type="PANTHER" id="PTHR30353">
    <property type="entry name" value="INNER MEMBRANE PROTEIN DEDA-RELATED"/>
    <property type="match status" value="1"/>
</dbReference>
<evidence type="ECO:0000256" key="3">
    <source>
        <dbReference type="ARBA" id="ARBA00022475"/>
    </source>
</evidence>
<dbReference type="InterPro" id="IPR032818">
    <property type="entry name" value="DedA-like"/>
</dbReference>
<evidence type="ECO:0000313" key="10">
    <source>
        <dbReference type="Proteomes" id="UP000182178"/>
    </source>
</evidence>
<comment type="caution">
    <text evidence="9">The sequence shown here is derived from an EMBL/GenBank/DDBJ whole genome shotgun (WGS) entry which is preliminary data.</text>
</comment>
<evidence type="ECO:0000256" key="2">
    <source>
        <dbReference type="ARBA" id="ARBA00010792"/>
    </source>
</evidence>
<comment type="subcellular location">
    <subcellularLocation>
        <location evidence="1 7">Cell membrane</location>
        <topology evidence="1 7">Multi-pass membrane protein</topology>
    </subcellularLocation>
</comment>
<dbReference type="Pfam" id="PF09335">
    <property type="entry name" value="VTT_dom"/>
    <property type="match status" value="1"/>
</dbReference>
<feature type="domain" description="VTT" evidence="8">
    <location>
        <begin position="51"/>
        <end position="175"/>
    </location>
</feature>
<proteinExistence type="inferred from homology"/>
<keyword evidence="4 7" id="KW-0812">Transmembrane</keyword>
<feature type="transmembrane region" description="Helical" evidence="7">
    <location>
        <begin position="72"/>
        <end position="92"/>
    </location>
</feature>
<reference evidence="9 10" key="1">
    <citation type="submission" date="2015-08" db="EMBL/GenBank/DDBJ databases">
        <authorList>
            <person name="Varghese N."/>
        </authorList>
    </citation>
    <scope>NUCLEOTIDE SEQUENCE [LARGE SCALE GENOMIC DNA]</scope>
    <source>
        <strain evidence="9 10">DSM 18167</strain>
    </source>
</reference>
<keyword evidence="3 7" id="KW-1003">Cell membrane</keyword>
<sequence length="182" mass="20098">MEPFLPPGPLMTFDNFVSGTVAFVRDHGEWAPAIVFGLAFAESFAFISLLVPAWGILVGIGALIGVSGLEFWPIWLAAAAGASLGDWVSYLIGFHFKDAATRVWPLSRHPQMVERGHRFFMRWGPWGIFIGRFFGPLRAVVPLIAGIFAMPRFLFQMANVSSAMVWAFVLLAPGAFAFHRLL</sequence>
<keyword evidence="5 7" id="KW-1133">Transmembrane helix</keyword>
<dbReference type="InterPro" id="IPR032816">
    <property type="entry name" value="VTT_dom"/>
</dbReference>
<evidence type="ECO:0000256" key="7">
    <source>
        <dbReference type="RuleBase" id="RU367016"/>
    </source>
</evidence>
<feature type="transmembrane region" description="Helical" evidence="7">
    <location>
        <begin position="44"/>
        <end position="66"/>
    </location>
</feature>
<accession>A0ABP2A4W3</accession>
<keyword evidence="6 7" id="KW-0472">Membrane</keyword>
<evidence type="ECO:0000259" key="8">
    <source>
        <dbReference type="Pfam" id="PF09335"/>
    </source>
</evidence>
<dbReference type="Proteomes" id="UP000182178">
    <property type="component" value="Unassembled WGS sequence"/>
</dbReference>
<evidence type="ECO:0000256" key="4">
    <source>
        <dbReference type="ARBA" id="ARBA00022692"/>
    </source>
</evidence>
<name>A0ABP2A4W3_9HYPH</name>
<dbReference type="EMBL" id="CYHC01000001">
    <property type="protein sequence ID" value="CUA84102.1"/>
    <property type="molecule type" value="Genomic_DNA"/>
</dbReference>
<evidence type="ECO:0000313" key="9">
    <source>
        <dbReference type="EMBL" id="CUA84102.1"/>
    </source>
</evidence>
<organism evidence="9 10">
    <name type="scientific">Chelatococcus sambhunathii</name>
    <dbReference type="NCBI Taxonomy" id="363953"/>
    <lineage>
        <taxon>Bacteria</taxon>
        <taxon>Pseudomonadati</taxon>
        <taxon>Pseudomonadota</taxon>
        <taxon>Alphaproteobacteria</taxon>
        <taxon>Hyphomicrobiales</taxon>
        <taxon>Chelatococcaceae</taxon>
        <taxon>Chelatococcus</taxon>
    </lineage>
</organism>
<gene>
    <name evidence="9" type="ORF">Ga0061061_101188</name>
</gene>
<comment type="similarity">
    <text evidence="2 7">Belongs to the DedA family.</text>
</comment>
<feature type="transmembrane region" description="Helical" evidence="7">
    <location>
        <begin position="154"/>
        <end position="178"/>
    </location>
</feature>
<protein>
    <submittedName>
        <fullName evidence="9">Uncharacterized membrane protein DedA, SNARE-associated domain</fullName>
    </submittedName>
</protein>
<evidence type="ECO:0000256" key="5">
    <source>
        <dbReference type="ARBA" id="ARBA00022989"/>
    </source>
</evidence>